<keyword evidence="1" id="KW-0812">Transmembrane</keyword>
<keyword evidence="1" id="KW-0472">Membrane</keyword>
<dbReference type="RefSeq" id="WP_185430491.1">
    <property type="nucleotide sequence ID" value="NZ_JAARRW010000010.1"/>
</dbReference>
<evidence type="ECO:0000313" key="2">
    <source>
        <dbReference type="EMBL" id="MBC1563605.1"/>
    </source>
</evidence>
<reference evidence="2 3" key="1">
    <citation type="submission" date="2020-03" db="EMBL/GenBank/DDBJ databases">
        <title>Soil Listeria distribution.</title>
        <authorList>
            <person name="Liao J."/>
            <person name="Wiedmann M."/>
        </authorList>
    </citation>
    <scope>NUCLEOTIDE SEQUENCE [LARGE SCALE GENOMIC DNA]</scope>
    <source>
        <strain evidence="2 3">FSL L7-1387</strain>
    </source>
</reference>
<dbReference type="Proteomes" id="UP000541955">
    <property type="component" value="Unassembled WGS sequence"/>
</dbReference>
<protein>
    <submittedName>
        <fullName evidence="2">Uncharacterized protein</fullName>
    </submittedName>
</protein>
<evidence type="ECO:0000313" key="3">
    <source>
        <dbReference type="Proteomes" id="UP000541955"/>
    </source>
</evidence>
<accession>A0A7X0XMC0</accession>
<comment type="caution">
    <text evidence="2">The sequence shown here is derived from an EMBL/GenBank/DDBJ whole genome shotgun (WGS) entry which is preliminary data.</text>
</comment>
<feature type="transmembrane region" description="Helical" evidence="1">
    <location>
        <begin position="38"/>
        <end position="58"/>
    </location>
</feature>
<sequence>MDIVLFILVVIIINVLSLGAFIAIFTADPELNELGKKIVTIVMLIIYVFTMNAAGRIIL</sequence>
<keyword evidence="1" id="KW-1133">Transmembrane helix</keyword>
<gene>
    <name evidence="2" type="ORF">HB902_16140</name>
</gene>
<evidence type="ECO:0000256" key="1">
    <source>
        <dbReference type="SAM" id="Phobius"/>
    </source>
</evidence>
<feature type="transmembrane region" description="Helical" evidence="1">
    <location>
        <begin position="6"/>
        <end position="26"/>
    </location>
</feature>
<organism evidence="2 3">
    <name type="scientific">Listeria booriae</name>
    <dbReference type="NCBI Taxonomy" id="1552123"/>
    <lineage>
        <taxon>Bacteria</taxon>
        <taxon>Bacillati</taxon>
        <taxon>Bacillota</taxon>
        <taxon>Bacilli</taxon>
        <taxon>Bacillales</taxon>
        <taxon>Listeriaceae</taxon>
        <taxon>Listeria</taxon>
    </lineage>
</organism>
<name>A0A7X0XMC0_9LIST</name>
<proteinExistence type="predicted"/>
<dbReference type="AlphaFoldDB" id="A0A7X0XMC0"/>
<dbReference type="EMBL" id="JAARRW010000010">
    <property type="protein sequence ID" value="MBC1563605.1"/>
    <property type="molecule type" value="Genomic_DNA"/>
</dbReference>